<comment type="caution">
    <text evidence="1">The sequence shown here is derived from an EMBL/GenBank/DDBJ whole genome shotgun (WGS) entry which is preliminary data.</text>
</comment>
<sequence>MERRYIDARDVDDAREEILKRIRDWSDKKIIYFNGWCGFGAAPVLRSVEHKHRSIKAKKNPSELCFDTIIYIDCSAWESTRVMQRKIVEELKLGSETIMATFDKQDEEDDFNGVDLGSRDVIPSVSQVIAQTVFNRKFVMVFLNGSDDEVDIRNFGISPQYCDHVIVWTFKRRSLTIHAQYDEIASKLRYTHLFLDSSWPAFHALL</sequence>
<name>A0A3L6QAJ3_PANMI</name>
<accession>A0A3L6QAJ3</accession>
<evidence type="ECO:0000313" key="1">
    <source>
        <dbReference type="EMBL" id="RLM75634.1"/>
    </source>
</evidence>
<keyword evidence="2" id="KW-1185">Reference proteome</keyword>
<dbReference type="EMBL" id="PQIB02000013">
    <property type="protein sequence ID" value="RLM75634.1"/>
    <property type="molecule type" value="Genomic_DNA"/>
</dbReference>
<dbReference type="Proteomes" id="UP000275267">
    <property type="component" value="Unassembled WGS sequence"/>
</dbReference>
<evidence type="ECO:0008006" key="3">
    <source>
        <dbReference type="Google" id="ProtNLM"/>
    </source>
</evidence>
<dbReference type="AlphaFoldDB" id="A0A3L6QAJ3"/>
<proteinExistence type="predicted"/>
<evidence type="ECO:0000313" key="2">
    <source>
        <dbReference type="Proteomes" id="UP000275267"/>
    </source>
</evidence>
<organism evidence="1 2">
    <name type="scientific">Panicum miliaceum</name>
    <name type="common">Proso millet</name>
    <name type="synonym">Broomcorn millet</name>
    <dbReference type="NCBI Taxonomy" id="4540"/>
    <lineage>
        <taxon>Eukaryota</taxon>
        <taxon>Viridiplantae</taxon>
        <taxon>Streptophyta</taxon>
        <taxon>Embryophyta</taxon>
        <taxon>Tracheophyta</taxon>
        <taxon>Spermatophyta</taxon>
        <taxon>Magnoliopsida</taxon>
        <taxon>Liliopsida</taxon>
        <taxon>Poales</taxon>
        <taxon>Poaceae</taxon>
        <taxon>PACMAD clade</taxon>
        <taxon>Panicoideae</taxon>
        <taxon>Panicodae</taxon>
        <taxon>Paniceae</taxon>
        <taxon>Panicinae</taxon>
        <taxon>Panicum</taxon>
        <taxon>Panicum sect. Panicum</taxon>
    </lineage>
</organism>
<dbReference type="STRING" id="4540.A0A3L6QAJ3"/>
<protein>
    <recommendedName>
        <fullName evidence="3">NB-ARC domain-containing protein</fullName>
    </recommendedName>
</protein>
<gene>
    <name evidence="1" type="ORF">C2845_PM15G08510</name>
</gene>
<dbReference type="OrthoDB" id="694210at2759"/>
<reference evidence="2" key="1">
    <citation type="journal article" date="2019" name="Nat. Commun.">
        <title>The genome of broomcorn millet.</title>
        <authorList>
            <person name="Zou C."/>
            <person name="Miki D."/>
            <person name="Li D."/>
            <person name="Tang Q."/>
            <person name="Xiao L."/>
            <person name="Rajput S."/>
            <person name="Deng P."/>
            <person name="Jia W."/>
            <person name="Huang R."/>
            <person name="Zhang M."/>
            <person name="Sun Y."/>
            <person name="Hu J."/>
            <person name="Fu X."/>
            <person name="Schnable P.S."/>
            <person name="Li F."/>
            <person name="Zhang H."/>
            <person name="Feng B."/>
            <person name="Zhu X."/>
            <person name="Liu R."/>
            <person name="Schnable J.C."/>
            <person name="Zhu J.-K."/>
            <person name="Zhang H."/>
        </authorList>
    </citation>
    <scope>NUCLEOTIDE SEQUENCE [LARGE SCALE GENOMIC DNA]</scope>
</reference>